<protein>
    <submittedName>
        <fullName evidence="1">Uncharacterized protein</fullName>
    </submittedName>
</protein>
<sequence>MADFDLPTDLLQLKKEFNELDARCEEISAALPSSVLILAGQAEPDVERQAALVEARSERLRLVEEINSHPWWQTVDNRHSAWMALQAAAKS</sequence>
<accession>A0ABP6FV75</accession>
<name>A0ABP6FV75_9ACTN</name>
<organism evidence="1 2">
    <name type="scientific">Nonomuraea recticatena</name>
    <dbReference type="NCBI Taxonomy" id="46178"/>
    <lineage>
        <taxon>Bacteria</taxon>
        <taxon>Bacillati</taxon>
        <taxon>Actinomycetota</taxon>
        <taxon>Actinomycetes</taxon>
        <taxon>Streptosporangiales</taxon>
        <taxon>Streptosporangiaceae</taxon>
        <taxon>Nonomuraea</taxon>
    </lineage>
</organism>
<keyword evidence="2" id="KW-1185">Reference proteome</keyword>
<dbReference type="EMBL" id="BAAATE010000067">
    <property type="protein sequence ID" value="GAA2701382.1"/>
    <property type="molecule type" value="Genomic_DNA"/>
</dbReference>
<dbReference type="Proteomes" id="UP001501666">
    <property type="component" value="Unassembled WGS sequence"/>
</dbReference>
<gene>
    <name evidence="1" type="ORF">GCM10010412_099110</name>
</gene>
<evidence type="ECO:0000313" key="2">
    <source>
        <dbReference type="Proteomes" id="UP001501666"/>
    </source>
</evidence>
<reference evidence="2" key="1">
    <citation type="journal article" date="2019" name="Int. J. Syst. Evol. Microbiol.">
        <title>The Global Catalogue of Microorganisms (GCM) 10K type strain sequencing project: providing services to taxonomists for standard genome sequencing and annotation.</title>
        <authorList>
            <consortium name="The Broad Institute Genomics Platform"/>
            <consortium name="The Broad Institute Genome Sequencing Center for Infectious Disease"/>
            <person name="Wu L."/>
            <person name="Ma J."/>
        </authorList>
    </citation>
    <scope>NUCLEOTIDE SEQUENCE [LARGE SCALE GENOMIC DNA]</scope>
    <source>
        <strain evidence="2">JCM 6835</strain>
    </source>
</reference>
<evidence type="ECO:0000313" key="1">
    <source>
        <dbReference type="EMBL" id="GAA2701382.1"/>
    </source>
</evidence>
<dbReference type="RefSeq" id="WP_346157940.1">
    <property type="nucleotide sequence ID" value="NZ_BAAATE010000067.1"/>
</dbReference>
<comment type="caution">
    <text evidence="1">The sequence shown here is derived from an EMBL/GenBank/DDBJ whole genome shotgun (WGS) entry which is preliminary data.</text>
</comment>
<proteinExistence type="predicted"/>